<keyword evidence="11" id="KW-1185">Reference proteome</keyword>
<dbReference type="CDD" id="cd00326">
    <property type="entry name" value="alpha_CA"/>
    <property type="match status" value="1"/>
</dbReference>
<feature type="compositionally biased region" description="Polar residues" evidence="8">
    <location>
        <begin position="712"/>
        <end position="724"/>
    </location>
</feature>
<dbReference type="PANTHER" id="PTHR18952:SF141">
    <property type="entry name" value="CARBONIC ANHYDRASE"/>
    <property type="match status" value="1"/>
</dbReference>
<feature type="compositionally biased region" description="Basic and acidic residues" evidence="8">
    <location>
        <begin position="604"/>
        <end position="626"/>
    </location>
</feature>
<dbReference type="PANTHER" id="PTHR18952">
    <property type="entry name" value="CARBONIC ANHYDRASE"/>
    <property type="match status" value="1"/>
</dbReference>
<feature type="compositionally biased region" description="Basic and acidic residues" evidence="8">
    <location>
        <begin position="316"/>
        <end position="347"/>
    </location>
</feature>
<evidence type="ECO:0000256" key="2">
    <source>
        <dbReference type="ARBA" id="ARBA00010718"/>
    </source>
</evidence>
<organism evidence="10 11">
    <name type="scientific">Acropora cervicornis</name>
    <name type="common">Staghorn coral</name>
    <dbReference type="NCBI Taxonomy" id="6130"/>
    <lineage>
        <taxon>Eukaryota</taxon>
        <taxon>Metazoa</taxon>
        <taxon>Cnidaria</taxon>
        <taxon>Anthozoa</taxon>
        <taxon>Hexacorallia</taxon>
        <taxon>Scleractinia</taxon>
        <taxon>Astrocoeniina</taxon>
        <taxon>Acroporidae</taxon>
        <taxon>Acropora</taxon>
    </lineage>
</organism>
<dbReference type="EMBL" id="JARQWQ010000099">
    <property type="protein sequence ID" value="KAK2551323.1"/>
    <property type="molecule type" value="Genomic_DNA"/>
</dbReference>
<evidence type="ECO:0000256" key="3">
    <source>
        <dbReference type="ARBA" id="ARBA00012925"/>
    </source>
</evidence>
<feature type="region of interest" description="Disordered" evidence="8">
    <location>
        <begin position="586"/>
        <end position="672"/>
    </location>
</feature>
<feature type="compositionally biased region" description="Basic and acidic residues" evidence="8">
    <location>
        <begin position="656"/>
        <end position="668"/>
    </location>
</feature>
<dbReference type="Gene3D" id="3.10.200.10">
    <property type="entry name" value="Alpha carbonic anhydrase"/>
    <property type="match status" value="1"/>
</dbReference>
<name>A0AAD9PYI4_ACRCE</name>
<feature type="region of interest" description="Disordered" evidence="8">
    <location>
        <begin position="296"/>
        <end position="362"/>
    </location>
</feature>
<protein>
    <recommendedName>
        <fullName evidence="3">carbonic anhydrase</fullName>
        <ecNumber evidence="3">4.2.1.1</ecNumber>
    </recommendedName>
</protein>
<dbReference type="InterPro" id="IPR001148">
    <property type="entry name" value="CA_dom"/>
</dbReference>
<evidence type="ECO:0000256" key="4">
    <source>
        <dbReference type="ARBA" id="ARBA00022723"/>
    </source>
</evidence>
<evidence type="ECO:0000313" key="11">
    <source>
        <dbReference type="Proteomes" id="UP001249851"/>
    </source>
</evidence>
<dbReference type="GO" id="GO:0005737">
    <property type="term" value="C:cytoplasm"/>
    <property type="evidence" value="ECO:0007669"/>
    <property type="project" value="TreeGrafter"/>
</dbReference>
<dbReference type="AlphaFoldDB" id="A0AAD9PYI4"/>
<comment type="catalytic activity">
    <reaction evidence="7">
        <text>hydrogencarbonate + H(+) = CO2 + H2O</text>
        <dbReference type="Rhea" id="RHEA:10748"/>
        <dbReference type="ChEBI" id="CHEBI:15377"/>
        <dbReference type="ChEBI" id="CHEBI:15378"/>
        <dbReference type="ChEBI" id="CHEBI:16526"/>
        <dbReference type="ChEBI" id="CHEBI:17544"/>
        <dbReference type="EC" id="4.2.1.1"/>
    </reaction>
</comment>
<feature type="compositionally biased region" description="Polar residues" evidence="8">
    <location>
        <begin position="501"/>
        <end position="510"/>
    </location>
</feature>
<evidence type="ECO:0000256" key="5">
    <source>
        <dbReference type="ARBA" id="ARBA00022833"/>
    </source>
</evidence>
<dbReference type="InterPro" id="IPR036398">
    <property type="entry name" value="CA_dom_sf"/>
</dbReference>
<feature type="region of interest" description="Disordered" evidence="8">
    <location>
        <begin position="494"/>
        <end position="534"/>
    </location>
</feature>
<accession>A0AAD9PYI4</accession>
<dbReference type="SUPFAM" id="SSF51069">
    <property type="entry name" value="Carbonic anhydrase"/>
    <property type="match status" value="1"/>
</dbReference>
<evidence type="ECO:0000256" key="6">
    <source>
        <dbReference type="ARBA" id="ARBA00023239"/>
    </source>
</evidence>
<keyword evidence="5" id="KW-0862">Zinc</keyword>
<feature type="region of interest" description="Disordered" evidence="8">
    <location>
        <begin position="695"/>
        <end position="732"/>
    </location>
</feature>
<feature type="domain" description="Alpha-carbonic anhydrase" evidence="9">
    <location>
        <begin position="7"/>
        <end position="260"/>
    </location>
</feature>
<proteinExistence type="inferred from homology"/>
<evidence type="ECO:0000256" key="8">
    <source>
        <dbReference type="SAM" id="MobiDB-lite"/>
    </source>
</evidence>
<reference evidence="10" key="1">
    <citation type="journal article" date="2023" name="G3 (Bethesda)">
        <title>Whole genome assembly and annotation of the endangered Caribbean coral Acropora cervicornis.</title>
        <authorList>
            <person name="Selwyn J.D."/>
            <person name="Vollmer S.V."/>
        </authorList>
    </citation>
    <scope>NUCLEOTIDE SEQUENCE</scope>
    <source>
        <strain evidence="10">K2</strain>
    </source>
</reference>
<gene>
    <name evidence="10" type="ORF">P5673_027923</name>
</gene>
<dbReference type="PROSITE" id="PS51144">
    <property type="entry name" value="ALPHA_CA_2"/>
    <property type="match status" value="1"/>
</dbReference>
<dbReference type="EC" id="4.2.1.1" evidence="3"/>
<dbReference type="SMART" id="SM01057">
    <property type="entry name" value="Carb_anhydrase"/>
    <property type="match status" value="1"/>
</dbReference>
<sequence length="732" mass="82172">MLCVEDRNLAYFVIGPKTWLQRYKVAKGNLQSPINIDTAQVVVGDNVGPIQFQYVDIQNSTITNDGRHLQVSVIKNESVVNGGPLSERYQLAVIRFHWGNNSDTGSEHAINGQKYPLEVQLIHWNKDLYKNIGEAMVGENGLCIIGLLYQISGEDDEGLKPIIELLSRDGNKGCFSLEVKATIDPNELIRDMTSYWTYQGSLTTPPLTENVTWVISENVGSLSQKQMEAFRTIRNTSGVLMADQCRPLCPQNDRSVRLCTCVVKSPSTGSQRSIISNHNTEDVMYIKSNSVQHYNGWNEVTQDGPNVEDLPSQDEGFQKDEKYTDTGTDEDKALQSQEANHDDKDNTCDNEEEDSKSQGTNMHDVEEELTNTGATLLVDVPLNHSNSEKCDDGAGDDLSCHENDKDVVETALPEEPSGWHDNKIECERVKVEENESFSPQDANGEEHLNIEATTVTCSEENESSDDAQVAMRLDDAKVYVKSEECDDVEEVAHKNARGQENEQGCESSDNILHKQEENCRPRDEERSDLQEYSCLKGSSKVEVSQLEKNSSHNNYEEYSCTEVCLESSDVASNDLSMKCDELGKVLEYQDTTSTSNDKTTLPNEDTRSHDNRDESIDKVDGQHDENTSQEYNETGTGVQYENTSLHGNEQEGDTEGVEHKNENWRDRDDECENPEAILVDQTEYSHVSIDEYSIEEKGLQQTTGDENENLHIDNTSSVQESSNLESEDREDI</sequence>
<keyword evidence="6" id="KW-0456">Lyase</keyword>
<dbReference type="Pfam" id="PF00194">
    <property type="entry name" value="Carb_anhydrase"/>
    <property type="match status" value="1"/>
</dbReference>
<dbReference type="InterPro" id="IPR023561">
    <property type="entry name" value="Carbonic_anhydrase_a-class"/>
</dbReference>
<dbReference type="GO" id="GO:0008270">
    <property type="term" value="F:zinc ion binding"/>
    <property type="evidence" value="ECO:0007669"/>
    <property type="project" value="InterPro"/>
</dbReference>
<comment type="cofactor">
    <cofactor evidence="1">
        <name>Zn(2+)</name>
        <dbReference type="ChEBI" id="CHEBI:29105"/>
    </cofactor>
</comment>
<comment type="caution">
    <text evidence="10">The sequence shown here is derived from an EMBL/GenBank/DDBJ whole genome shotgun (WGS) entry which is preliminary data.</text>
</comment>
<keyword evidence="4" id="KW-0479">Metal-binding</keyword>
<evidence type="ECO:0000256" key="7">
    <source>
        <dbReference type="ARBA" id="ARBA00048348"/>
    </source>
</evidence>
<evidence type="ECO:0000256" key="1">
    <source>
        <dbReference type="ARBA" id="ARBA00001947"/>
    </source>
</evidence>
<feature type="compositionally biased region" description="Basic and acidic residues" evidence="8">
    <location>
        <begin position="511"/>
        <end position="529"/>
    </location>
</feature>
<evidence type="ECO:0000313" key="10">
    <source>
        <dbReference type="EMBL" id="KAK2551323.1"/>
    </source>
</evidence>
<evidence type="ECO:0000259" key="9">
    <source>
        <dbReference type="PROSITE" id="PS51144"/>
    </source>
</evidence>
<dbReference type="GO" id="GO:0004089">
    <property type="term" value="F:carbonate dehydratase activity"/>
    <property type="evidence" value="ECO:0007669"/>
    <property type="project" value="UniProtKB-EC"/>
</dbReference>
<feature type="compositionally biased region" description="Polar residues" evidence="8">
    <location>
        <begin position="589"/>
        <end position="603"/>
    </location>
</feature>
<comment type="similarity">
    <text evidence="2">Belongs to the alpha-carbonic anhydrase family.</text>
</comment>
<dbReference type="Proteomes" id="UP001249851">
    <property type="component" value="Unassembled WGS sequence"/>
</dbReference>
<feature type="compositionally biased region" description="Polar residues" evidence="8">
    <location>
        <begin position="628"/>
        <end position="647"/>
    </location>
</feature>
<reference evidence="10" key="2">
    <citation type="journal article" date="2023" name="Science">
        <title>Genomic signatures of disease resistance in endangered staghorn corals.</title>
        <authorList>
            <person name="Vollmer S.V."/>
            <person name="Selwyn J.D."/>
            <person name="Despard B.A."/>
            <person name="Roesel C.L."/>
        </authorList>
    </citation>
    <scope>NUCLEOTIDE SEQUENCE</scope>
    <source>
        <strain evidence="10">K2</strain>
    </source>
</reference>